<dbReference type="Proteomes" id="UP000799444">
    <property type="component" value="Unassembled WGS sequence"/>
</dbReference>
<accession>A0A9P4R8T1</accession>
<evidence type="ECO:0000256" key="3">
    <source>
        <dbReference type="ARBA" id="ARBA00022801"/>
    </source>
</evidence>
<keyword evidence="3" id="KW-0378">Hydrolase</keyword>
<comment type="caution">
    <text evidence="7">The sequence shown here is derived from an EMBL/GenBank/DDBJ whole genome shotgun (WGS) entry which is preliminary data.</text>
</comment>
<organism evidence="7 8">
    <name type="scientific">Polyplosphaeria fusca</name>
    <dbReference type="NCBI Taxonomy" id="682080"/>
    <lineage>
        <taxon>Eukaryota</taxon>
        <taxon>Fungi</taxon>
        <taxon>Dikarya</taxon>
        <taxon>Ascomycota</taxon>
        <taxon>Pezizomycotina</taxon>
        <taxon>Dothideomycetes</taxon>
        <taxon>Pleosporomycetidae</taxon>
        <taxon>Pleosporales</taxon>
        <taxon>Tetraplosphaeriaceae</taxon>
        <taxon>Polyplosphaeria</taxon>
    </lineage>
</organism>
<dbReference type="GO" id="GO:0016926">
    <property type="term" value="P:protein desumoylation"/>
    <property type="evidence" value="ECO:0007669"/>
    <property type="project" value="TreeGrafter"/>
</dbReference>
<proteinExistence type="inferred from homology"/>
<protein>
    <submittedName>
        <fullName evidence="7">Cysteine proteinase</fullName>
    </submittedName>
</protein>
<name>A0A9P4R8T1_9PLEO</name>
<gene>
    <name evidence="7" type="ORF">EJ04DRAFT_560253</name>
</gene>
<sequence>MSKRDATAAFAAEADISMRYGNLDPATAERPLPPYPGQFPETVIYIPVDAEPLPLATIFTTSAFYFTKGLKYLFFCASARLLNRFSGRLVIRAEPVDSPEGARKKILLEAGIDGQSPRTSPIRSPKTSLSKSPKTPLYKSPSTFHNSPETSPDNSLSTILSEPPKTLLKKSPKTPLYESLNSSPKTSPEGSPKISPNISIKTPVTTLGDEQAQNWRDTPWGTPLLNQYADEQLQKEHDEWLEHRYPLPYVTPSDPPHDDPEVLSDAPAPKPDPVDEALDDTITILVSPEKPSQPEEPPTPKSIPLSLEEQEARDELEISWKYQTSLKEAVETESCFYSPPSGRFVPTHDAQDRHGILHAPGKDCRKGSLQHVARNLFRKHLLAAHAPAFPQVATPSATPLVTPLTEAEQAQLEGIAKQTDHGRDEKAGIFGSCVSVHDLGTILPAMFNGADHGWLNDEVVNEYLALLVKHLNTEAGWKKERGGPAPPVHAFRSQFYDSMSENPKKVEKWASRVQLGQKQFLDAKLVLVPICQNSHWRLLAIKPQERTIEYLNSMKGSSKPYFDATLRYLKQELGPLFDQSEWSFVEMRSMKQENGSDCGVFTLLNGLALLRDMKPDTVQVSYGMEDARKRIAFTLIKGKITTELP</sequence>
<dbReference type="GO" id="GO:0005634">
    <property type="term" value="C:nucleus"/>
    <property type="evidence" value="ECO:0007669"/>
    <property type="project" value="TreeGrafter"/>
</dbReference>
<feature type="domain" description="Ubiquitin-like protease family profile" evidence="6">
    <location>
        <begin position="432"/>
        <end position="609"/>
    </location>
</feature>
<evidence type="ECO:0000259" key="6">
    <source>
        <dbReference type="PROSITE" id="PS50600"/>
    </source>
</evidence>
<dbReference type="InterPro" id="IPR003653">
    <property type="entry name" value="Peptidase_C48_C"/>
</dbReference>
<keyword evidence="2" id="KW-0645">Protease</keyword>
<dbReference type="OrthoDB" id="1939479at2759"/>
<feature type="region of interest" description="Disordered" evidence="5">
    <location>
        <begin position="246"/>
        <end position="276"/>
    </location>
</feature>
<evidence type="ECO:0000256" key="2">
    <source>
        <dbReference type="ARBA" id="ARBA00022670"/>
    </source>
</evidence>
<feature type="compositionally biased region" description="Polar residues" evidence="5">
    <location>
        <begin position="140"/>
        <end position="159"/>
    </location>
</feature>
<evidence type="ECO:0000256" key="5">
    <source>
        <dbReference type="SAM" id="MobiDB-lite"/>
    </source>
</evidence>
<dbReference type="Pfam" id="PF02902">
    <property type="entry name" value="Peptidase_C48"/>
    <property type="match status" value="1"/>
</dbReference>
<dbReference type="PANTHER" id="PTHR12606">
    <property type="entry name" value="SENTRIN/SUMO-SPECIFIC PROTEASE"/>
    <property type="match status" value="1"/>
</dbReference>
<dbReference type="EMBL" id="ML996106">
    <property type="protein sequence ID" value="KAF2739001.1"/>
    <property type="molecule type" value="Genomic_DNA"/>
</dbReference>
<dbReference type="Gene3D" id="3.40.395.10">
    <property type="entry name" value="Adenoviral Proteinase, Chain A"/>
    <property type="match status" value="1"/>
</dbReference>
<feature type="region of interest" description="Disordered" evidence="5">
    <location>
        <begin position="108"/>
        <end position="221"/>
    </location>
</feature>
<comment type="similarity">
    <text evidence="1">Belongs to the peptidase C48 family.</text>
</comment>
<reference evidence="7" key="1">
    <citation type="journal article" date="2020" name="Stud. Mycol.">
        <title>101 Dothideomycetes genomes: a test case for predicting lifestyles and emergence of pathogens.</title>
        <authorList>
            <person name="Haridas S."/>
            <person name="Albert R."/>
            <person name="Binder M."/>
            <person name="Bloem J."/>
            <person name="Labutti K."/>
            <person name="Salamov A."/>
            <person name="Andreopoulos B."/>
            <person name="Baker S."/>
            <person name="Barry K."/>
            <person name="Bills G."/>
            <person name="Bluhm B."/>
            <person name="Cannon C."/>
            <person name="Castanera R."/>
            <person name="Culley D."/>
            <person name="Daum C."/>
            <person name="Ezra D."/>
            <person name="Gonzalez J."/>
            <person name="Henrissat B."/>
            <person name="Kuo A."/>
            <person name="Liang C."/>
            <person name="Lipzen A."/>
            <person name="Lutzoni F."/>
            <person name="Magnuson J."/>
            <person name="Mondo S."/>
            <person name="Nolan M."/>
            <person name="Ohm R."/>
            <person name="Pangilinan J."/>
            <person name="Park H.-J."/>
            <person name="Ramirez L."/>
            <person name="Alfaro M."/>
            <person name="Sun H."/>
            <person name="Tritt A."/>
            <person name="Yoshinaga Y."/>
            <person name="Zwiers L.-H."/>
            <person name="Turgeon B."/>
            <person name="Goodwin S."/>
            <person name="Spatafora J."/>
            <person name="Crous P."/>
            <person name="Grigoriev I."/>
        </authorList>
    </citation>
    <scope>NUCLEOTIDE SEQUENCE</scope>
    <source>
        <strain evidence="7">CBS 125425</strain>
    </source>
</reference>
<dbReference type="PROSITE" id="PS50600">
    <property type="entry name" value="ULP_PROTEASE"/>
    <property type="match status" value="1"/>
</dbReference>
<dbReference type="GO" id="GO:0016929">
    <property type="term" value="F:deSUMOylase activity"/>
    <property type="evidence" value="ECO:0007669"/>
    <property type="project" value="TreeGrafter"/>
</dbReference>
<evidence type="ECO:0000313" key="8">
    <source>
        <dbReference type="Proteomes" id="UP000799444"/>
    </source>
</evidence>
<feature type="compositionally biased region" description="Low complexity" evidence="5">
    <location>
        <begin position="124"/>
        <end position="137"/>
    </location>
</feature>
<dbReference type="PANTHER" id="PTHR12606:SF141">
    <property type="entry name" value="GH15225P-RELATED"/>
    <property type="match status" value="1"/>
</dbReference>
<evidence type="ECO:0000256" key="4">
    <source>
        <dbReference type="ARBA" id="ARBA00022807"/>
    </source>
</evidence>
<dbReference type="AlphaFoldDB" id="A0A9P4R8T1"/>
<dbReference type="SUPFAM" id="SSF54001">
    <property type="entry name" value="Cysteine proteinases"/>
    <property type="match status" value="1"/>
</dbReference>
<keyword evidence="4" id="KW-0788">Thiol protease</keyword>
<dbReference type="InterPro" id="IPR038765">
    <property type="entry name" value="Papain-like_cys_pep_sf"/>
</dbReference>
<feature type="compositionally biased region" description="Polar residues" evidence="5">
    <location>
        <begin position="179"/>
        <end position="205"/>
    </location>
</feature>
<keyword evidence="8" id="KW-1185">Reference proteome</keyword>
<dbReference type="GO" id="GO:0006508">
    <property type="term" value="P:proteolysis"/>
    <property type="evidence" value="ECO:0007669"/>
    <property type="project" value="UniProtKB-KW"/>
</dbReference>
<evidence type="ECO:0000256" key="1">
    <source>
        <dbReference type="ARBA" id="ARBA00005234"/>
    </source>
</evidence>
<evidence type="ECO:0000313" key="7">
    <source>
        <dbReference type="EMBL" id="KAF2739001.1"/>
    </source>
</evidence>